<dbReference type="GO" id="GO:0006515">
    <property type="term" value="P:protein quality control for misfolded or incompletely synthesized proteins"/>
    <property type="evidence" value="ECO:0007669"/>
    <property type="project" value="UniProtKB-UniRule"/>
</dbReference>
<comment type="catalytic activity">
    <reaction evidence="7 8">
        <text>an N-acyl-L-alpha-aminoacyl-tRNA + H2O = an N-acyl-L-amino acid + a tRNA + H(+)</text>
        <dbReference type="Rhea" id="RHEA:54448"/>
        <dbReference type="Rhea" id="RHEA-COMP:10123"/>
        <dbReference type="Rhea" id="RHEA-COMP:13883"/>
        <dbReference type="ChEBI" id="CHEBI:15377"/>
        <dbReference type="ChEBI" id="CHEBI:15378"/>
        <dbReference type="ChEBI" id="CHEBI:59874"/>
        <dbReference type="ChEBI" id="CHEBI:78442"/>
        <dbReference type="ChEBI" id="CHEBI:138191"/>
        <dbReference type="EC" id="3.1.1.29"/>
    </reaction>
</comment>
<dbReference type="NCBIfam" id="TIGR00447">
    <property type="entry name" value="pth"/>
    <property type="match status" value="1"/>
</dbReference>
<evidence type="ECO:0000256" key="9">
    <source>
        <dbReference type="RuleBase" id="RU004320"/>
    </source>
</evidence>
<dbReference type="EMBL" id="UGSJ01000001">
    <property type="protein sequence ID" value="SUA90537.1"/>
    <property type="molecule type" value="Genomic_DNA"/>
</dbReference>
<dbReference type="PANTHER" id="PTHR17224">
    <property type="entry name" value="PEPTIDYL-TRNA HYDROLASE"/>
    <property type="match status" value="1"/>
</dbReference>
<keyword evidence="3 7" id="KW-0378">Hydrolase</keyword>
<feature type="site" description="Discriminates between blocked and unblocked aminoacyl-tRNA" evidence="7">
    <location>
        <position position="67"/>
    </location>
</feature>
<comment type="subcellular location">
    <subcellularLocation>
        <location evidence="7">Cytoplasm</location>
    </subcellularLocation>
</comment>
<dbReference type="FunFam" id="3.40.50.1470:FF:000001">
    <property type="entry name" value="Peptidyl-tRNA hydrolase"/>
    <property type="match status" value="1"/>
</dbReference>
<dbReference type="GO" id="GO:0000049">
    <property type="term" value="F:tRNA binding"/>
    <property type="evidence" value="ECO:0007669"/>
    <property type="project" value="UniProtKB-UniRule"/>
</dbReference>
<proteinExistence type="inferred from homology"/>
<evidence type="ECO:0000256" key="7">
    <source>
        <dbReference type="HAMAP-Rule" id="MF_00083"/>
    </source>
</evidence>
<feature type="binding site" evidence="7">
    <location>
        <position position="125"/>
    </location>
    <ligand>
        <name>tRNA</name>
        <dbReference type="ChEBI" id="CHEBI:17843"/>
    </ligand>
</feature>
<dbReference type="InterPro" id="IPR036416">
    <property type="entry name" value="Pept_tRNA_hydro_sf"/>
</dbReference>
<evidence type="ECO:0000256" key="2">
    <source>
        <dbReference type="ARBA" id="ARBA00022555"/>
    </source>
</evidence>
<evidence type="ECO:0000256" key="6">
    <source>
        <dbReference type="ARBA" id="ARBA00050038"/>
    </source>
</evidence>
<dbReference type="EC" id="3.1.1.29" evidence="1 7"/>
<dbReference type="SUPFAM" id="SSF53178">
    <property type="entry name" value="Peptidyl-tRNA hydrolase-like"/>
    <property type="match status" value="1"/>
</dbReference>
<evidence type="ECO:0000313" key="11">
    <source>
        <dbReference type="EMBL" id="SUA90537.1"/>
    </source>
</evidence>
<comment type="function">
    <text evidence="7">Catalyzes the release of premature peptidyl moieties from peptidyl-tRNA molecules trapped in stalled 50S ribosomal subunits, and thus maintains levels of free tRNAs and 50S ribosomes.</text>
</comment>
<accession>A0AAJ4ZC09</accession>
<comment type="subunit">
    <text evidence="7">Monomer.</text>
</comment>
<comment type="caution">
    <text evidence="11">The sequence shown here is derived from an EMBL/GenBank/DDBJ whole genome shotgun (WGS) entry which is preliminary data.</text>
</comment>
<gene>
    <name evidence="7 11" type="primary">pth</name>
    <name evidence="11" type="ORF">NCTC13159_02021</name>
</gene>
<dbReference type="PROSITE" id="PS01196">
    <property type="entry name" value="PEPT_TRNA_HYDROL_2"/>
    <property type="match status" value="1"/>
</dbReference>
<dbReference type="CDD" id="cd00462">
    <property type="entry name" value="PTH"/>
    <property type="match status" value="1"/>
</dbReference>
<dbReference type="AlphaFoldDB" id="A0AAJ4ZC09"/>
<protein>
    <recommendedName>
        <fullName evidence="6 7">Peptidyl-tRNA hydrolase</fullName>
        <shortName evidence="7">Pth</shortName>
        <ecNumber evidence="1 7">3.1.1.29</ecNumber>
    </recommendedName>
</protein>
<evidence type="ECO:0000256" key="10">
    <source>
        <dbReference type="SAM" id="MobiDB-lite"/>
    </source>
</evidence>
<feature type="binding site" evidence="7">
    <location>
        <position position="171"/>
    </location>
    <ligand>
        <name>tRNA</name>
        <dbReference type="ChEBI" id="CHEBI:17843"/>
    </ligand>
</feature>
<evidence type="ECO:0000256" key="5">
    <source>
        <dbReference type="ARBA" id="ARBA00038063"/>
    </source>
</evidence>
<evidence type="ECO:0000256" key="8">
    <source>
        <dbReference type="RuleBase" id="RU000673"/>
    </source>
</evidence>
<comment type="similarity">
    <text evidence="5 7 9">Belongs to the PTH family.</text>
</comment>
<evidence type="ECO:0000256" key="3">
    <source>
        <dbReference type="ARBA" id="ARBA00022801"/>
    </source>
</evidence>
<name>A0AAJ4ZC09_PANPU</name>
<dbReference type="GO" id="GO:0004045">
    <property type="term" value="F:peptidyl-tRNA hydrolase activity"/>
    <property type="evidence" value="ECO:0007669"/>
    <property type="project" value="UniProtKB-UniRule"/>
</dbReference>
<dbReference type="InterPro" id="IPR001328">
    <property type="entry name" value="Pept_tRNA_hydro"/>
</dbReference>
<dbReference type="GO" id="GO:0072344">
    <property type="term" value="P:rescue of stalled ribosome"/>
    <property type="evidence" value="ECO:0007669"/>
    <property type="project" value="UniProtKB-UniRule"/>
</dbReference>
<dbReference type="Proteomes" id="UP000254589">
    <property type="component" value="Unassembled WGS sequence"/>
</dbReference>
<feature type="region of interest" description="Disordered" evidence="10">
    <location>
        <begin position="1"/>
        <end position="29"/>
    </location>
</feature>
<keyword evidence="7" id="KW-0963">Cytoplasm</keyword>
<keyword evidence="4 7" id="KW-0694">RNA-binding</keyword>
<dbReference type="InterPro" id="IPR018171">
    <property type="entry name" value="Pept_tRNA_hydro_CS"/>
</dbReference>
<feature type="binding site" evidence="7">
    <location>
        <position position="123"/>
    </location>
    <ligand>
        <name>tRNA</name>
        <dbReference type="ChEBI" id="CHEBI:17843"/>
    </ligand>
</feature>
<dbReference type="Pfam" id="PF01195">
    <property type="entry name" value="Pept_tRNA_hydro"/>
    <property type="match status" value="1"/>
</dbReference>
<dbReference type="PROSITE" id="PS01195">
    <property type="entry name" value="PEPT_TRNA_HYDROL_1"/>
    <property type="match status" value="1"/>
</dbReference>
<reference evidence="11 12" key="1">
    <citation type="submission" date="2018-06" db="EMBL/GenBank/DDBJ databases">
        <authorList>
            <consortium name="Pathogen Informatics"/>
            <person name="Doyle S."/>
        </authorList>
    </citation>
    <scope>NUCLEOTIDE SEQUENCE [LARGE SCALE GENOMIC DNA]</scope>
    <source>
        <strain evidence="11 12">NCTC13159</strain>
    </source>
</reference>
<evidence type="ECO:0000256" key="1">
    <source>
        <dbReference type="ARBA" id="ARBA00013260"/>
    </source>
</evidence>
<organism evidence="11 12">
    <name type="scientific">Pandoraea pulmonicola</name>
    <dbReference type="NCBI Taxonomy" id="93221"/>
    <lineage>
        <taxon>Bacteria</taxon>
        <taxon>Pseudomonadati</taxon>
        <taxon>Pseudomonadota</taxon>
        <taxon>Betaproteobacteria</taxon>
        <taxon>Burkholderiales</taxon>
        <taxon>Burkholderiaceae</taxon>
        <taxon>Pandoraea</taxon>
    </lineage>
</organism>
<dbReference type="PANTHER" id="PTHR17224:SF1">
    <property type="entry name" value="PEPTIDYL-TRNA HYDROLASE"/>
    <property type="match status" value="1"/>
</dbReference>
<comment type="function">
    <text evidence="7">Hydrolyzes ribosome-free peptidyl-tRNAs (with 1 or more amino acids incorporated), which drop off the ribosome during protein synthesis, or as a result of ribosome stalling.</text>
</comment>
<feature type="site" description="Stabilizes the basic form of H active site to accept a proton" evidence="7">
    <location>
        <position position="150"/>
    </location>
</feature>
<evidence type="ECO:0000313" key="12">
    <source>
        <dbReference type="Proteomes" id="UP000254589"/>
    </source>
</evidence>
<dbReference type="GO" id="GO:0005737">
    <property type="term" value="C:cytoplasm"/>
    <property type="evidence" value="ECO:0007669"/>
    <property type="project" value="UniProtKB-SubCell"/>
</dbReference>
<dbReference type="HAMAP" id="MF_00083">
    <property type="entry name" value="Pept_tRNA_hydro_bact"/>
    <property type="match status" value="1"/>
</dbReference>
<dbReference type="Gene3D" id="3.40.50.1470">
    <property type="entry name" value="Peptidyl-tRNA hydrolase"/>
    <property type="match status" value="1"/>
</dbReference>
<keyword evidence="2 7" id="KW-0820">tRNA-binding</keyword>
<sequence length="255" mass="28109">MKPLPRLPKAKRRLPKPRAPAFSGDAGRKTRRDIMSGGFFYCGAWRTNTCTNTSDTEMIKLIVGLGNPGAEYTATRHNAGFWFVDALAQQCGASLSNQKNFHGFAARARVAGQEVWLLEPQTFMNRSGQSVVALARFYKILPDEILVVHDELDLLPGAVKLKRGGGSGGHNGLKDIAAHLTTQEFWRLRLGIGHPRTLQPAGSQQQVVDFVLKPPRKEEQVLIDDAMSRSLDVVDLIVKGEMEKAMMRLHAAPGK</sequence>
<evidence type="ECO:0000256" key="4">
    <source>
        <dbReference type="ARBA" id="ARBA00022884"/>
    </source>
</evidence>
<feature type="active site" description="Proton acceptor" evidence="7">
    <location>
        <position position="77"/>
    </location>
</feature>
<feature type="binding site" evidence="7">
    <location>
        <position position="72"/>
    </location>
    <ligand>
        <name>tRNA</name>
        <dbReference type="ChEBI" id="CHEBI:17843"/>
    </ligand>
</feature>